<dbReference type="PROSITE" id="PS50089">
    <property type="entry name" value="ZF_RING_2"/>
    <property type="match status" value="1"/>
</dbReference>
<feature type="domain" description="RING-type" evidence="3">
    <location>
        <begin position="260"/>
        <end position="310"/>
    </location>
</feature>
<dbReference type="AlphaFoldDB" id="A0A165QSZ1"/>
<feature type="compositionally biased region" description="Low complexity" evidence="2">
    <location>
        <begin position="19"/>
        <end position="36"/>
    </location>
</feature>
<dbReference type="OrthoDB" id="2122982at2759"/>
<dbReference type="InterPro" id="IPR013083">
    <property type="entry name" value="Znf_RING/FYVE/PHD"/>
</dbReference>
<dbReference type="STRING" id="1314783.A0A165QSZ1"/>
<keyword evidence="6" id="KW-1185">Reference proteome</keyword>
<evidence type="ECO:0000259" key="4">
    <source>
        <dbReference type="PROSITE" id="PS50966"/>
    </source>
</evidence>
<keyword evidence="1" id="KW-0479">Metal-binding</keyword>
<keyword evidence="1" id="KW-0863">Zinc-finger</keyword>
<dbReference type="CDD" id="cd16494">
    <property type="entry name" value="RING-CH-C4HC3_ZSWM2"/>
    <property type="match status" value="1"/>
</dbReference>
<organism evidence="5 6">
    <name type="scientific">Daedalea quercina L-15889</name>
    <dbReference type="NCBI Taxonomy" id="1314783"/>
    <lineage>
        <taxon>Eukaryota</taxon>
        <taxon>Fungi</taxon>
        <taxon>Dikarya</taxon>
        <taxon>Basidiomycota</taxon>
        <taxon>Agaricomycotina</taxon>
        <taxon>Agaricomycetes</taxon>
        <taxon>Polyporales</taxon>
        <taxon>Fomitopsis</taxon>
    </lineage>
</organism>
<evidence type="ECO:0000313" key="5">
    <source>
        <dbReference type="EMBL" id="KZT69892.1"/>
    </source>
</evidence>
<dbReference type="PANTHER" id="PTHR21540">
    <property type="entry name" value="RING FINGER AND SWIM DOMAIN-CONTAINING PROTEIN 2"/>
    <property type="match status" value="1"/>
</dbReference>
<dbReference type="EMBL" id="KV429055">
    <property type="protein sequence ID" value="KZT69892.1"/>
    <property type="molecule type" value="Genomic_DNA"/>
</dbReference>
<reference evidence="5 6" key="1">
    <citation type="journal article" date="2016" name="Mol. Biol. Evol.">
        <title>Comparative Genomics of Early-Diverging Mushroom-Forming Fungi Provides Insights into the Origins of Lignocellulose Decay Capabilities.</title>
        <authorList>
            <person name="Nagy L.G."/>
            <person name="Riley R."/>
            <person name="Tritt A."/>
            <person name="Adam C."/>
            <person name="Daum C."/>
            <person name="Floudas D."/>
            <person name="Sun H."/>
            <person name="Yadav J.S."/>
            <person name="Pangilinan J."/>
            <person name="Larsson K.H."/>
            <person name="Matsuura K."/>
            <person name="Barry K."/>
            <person name="Labutti K."/>
            <person name="Kuo R."/>
            <person name="Ohm R.A."/>
            <person name="Bhattacharya S.S."/>
            <person name="Shirouzu T."/>
            <person name="Yoshinaga Y."/>
            <person name="Martin F.M."/>
            <person name="Grigoriev I.V."/>
            <person name="Hibbett D.S."/>
        </authorList>
    </citation>
    <scope>NUCLEOTIDE SEQUENCE [LARGE SCALE GENOMIC DNA]</scope>
    <source>
        <strain evidence="5 6">L-15889</strain>
    </source>
</reference>
<dbReference type="Pfam" id="PF13639">
    <property type="entry name" value="zf-RING_2"/>
    <property type="match status" value="1"/>
</dbReference>
<sequence length="368" mass="40438">MPLALARWRILQAIRSSPLPAARPSRPCLLSRSSTSAIQSQGMVKRKASDTIDLTEDDSWVPPRPAARPYSNASSSLASTSRSVPAPPPAKRQRKKNNVDVAASQEKRAARYRAKCPQNILDRLDRVISQRFFLIDRHRNGDELREEFSVLGSTGNVYTVIIDKTPSCNCPDATKGNHCKHILFVFLKVVQVTKDSGYWYQKALLTSELQNIFDHAPLAPNALANAHVREAYARATGKASTSAAAKQPEKKRVPGAEDDCPICYEKMHGAAAATLVWCEACGNALHKECFTQWAATARQKGQPVTCVFCRAKWVGAGGSASGGSRSYEGYVNLADVAGVSTDRDTSSYYHGPNRGKRHYGYVEYVDDY</sequence>
<dbReference type="PROSITE" id="PS50966">
    <property type="entry name" value="ZF_SWIM"/>
    <property type="match status" value="1"/>
</dbReference>
<dbReference type="GO" id="GO:0008270">
    <property type="term" value="F:zinc ion binding"/>
    <property type="evidence" value="ECO:0007669"/>
    <property type="project" value="UniProtKB-KW"/>
</dbReference>
<feature type="region of interest" description="Disordered" evidence="2">
    <location>
        <begin position="19"/>
        <end position="106"/>
    </location>
</feature>
<protein>
    <recommendedName>
        <fullName evidence="7">SWIM-type domain-containing protein</fullName>
    </recommendedName>
</protein>
<dbReference type="SUPFAM" id="SSF57850">
    <property type="entry name" value="RING/U-box"/>
    <property type="match status" value="1"/>
</dbReference>
<dbReference type="PANTHER" id="PTHR21540:SF0">
    <property type="entry name" value="PHD FAMILY PROTEIN"/>
    <property type="match status" value="1"/>
</dbReference>
<dbReference type="Gene3D" id="3.30.40.10">
    <property type="entry name" value="Zinc/RING finger domain, C3HC4 (zinc finger)"/>
    <property type="match status" value="1"/>
</dbReference>
<evidence type="ECO:0000256" key="2">
    <source>
        <dbReference type="SAM" id="MobiDB-lite"/>
    </source>
</evidence>
<dbReference type="InterPro" id="IPR007527">
    <property type="entry name" value="Znf_SWIM"/>
</dbReference>
<proteinExistence type="predicted"/>
<accession>A0A165QSZ1</accession>
<dbReference type="Proteomes" id="UP000076727">
    <property type="component" value="Unassembled WGS sequence"/>
</dbReference>
<dbReference type="InterPro" id="IPR039903">
    <property type="entry name" value="Zswim2"/>
</dbReference>
<feature type="domain" description="SWIM-type" evidence="4">
    <location>
        <begin position="158"/>
        <end position="190"/>
    </location>
</feature>
<feature type="compositionally biased region" description="Low complexity" evidence="2">
    <location>
        <begin position="71"/>
        <end position="84"/>
    </location>
</feature>
<name>A0A165QSZ1_9APHY</name>
<dbReference type="GO" id="GO:0061630">
    <property type="term" value="F:ubiquitin protein ligase activity"/>
    <property type="evidence" value="ECO:0007669"/>
    <property type="project" value="InterPro"/>
</dbReference>
<evidence type="ECO:0008006" key="7">
    <source>
        <dbReference type="Google" id="ProtNLM"/>
    </source>
</evidence>
<evidence type="ECO:0000313" key="6">
    <source>
        <dbReference type="Proteomes" id="UP000076727"/>
    </source>
</evidence>
<dbReference type="InterPro" id="IPR001841">
    <property type="entry name" value="Znf_RING"/>
</dbReference>
<evidence type="ECO:0000259" key="3">
    <source>
        <dbReference type="PROSITE" id="PS50089"/>
    </source>
</evidence>
<keyword evidence="1" id="KW-0862">Zinc</keyword>
<evidence type="ECO:0000256" key="1">
    <source>
        <dbReference type="PROSITE-ProRule" id="PRU00175"/>
    </source>
</evidence>
<gene>
    <name evidence="5" type="ORF">DAEQUDRAFT_726214</name>
</gene>
<dbReference type="Pfam" id="PF04434">
    <property type="entry name" value="SWIM"/>
    <property type="match status" value="1"/>
</dbReference>